<evidence type="ECO:0000313" key="6">
    <source>
        <dbReference type="EMBL" id="AGF55881.1"/>
    </source>
</evidence>
<keyword evidence="3" id="KW-0804">Transcription</keyword>
<dbReference type="InterPro" id="IPR000281">
    <property type="entry name" value="HTH_RpiR"/>
</dbReference>
<keyword evidence="1" id="KW-0805">Transcription regulation</keyword>
<protein>
    <submittedName>
        <fullName evidence="6">Transcriptional regulator, RpiR family</fullName>
    </submittedName>
</protein>
<dbReference type="EMBL" id="CP004121">
    <property type="protein sequence ID" value="AGF55881.1"/>
    <property type="molecule type" value="Genomic_DNA"/>
</dbReference>
<feature type="domain" description="SIS" evidence="5">
    <location>
        <begin position="119"/>
        <end position="263"/>
    </location>
</feature>
<evidence type="ECO:0000256" key="2">
    <source>
        <dbReference type="ARBA" id="ARBA00023125"/>
    </source>
</evidence>
<dbReference type="AlphaFoldDB" id="M1MMA1"/>
<evidence type="ECO:0000313" key="7">
    <source>
        <dbReference type="Proteomes" id="UP000011728"/>
    </source>
</evidence>
<dbReference type="RefSeq" id="WP_015392201.1">
    <property type="nucleotide sequence ID" value="NC_020291.1"/>
</dbReference>
<evidence type="ECO:0000256" key="1">
    <source>
        <dbReference type="ARBA" id="ARBA00023015"/>
    </source>
</evidence>
<dbReference type="PATRIC" id="fig|931276.5.peg.2113"/>
<dbReference type="KEGG" id="csr:Cspa_c21150"/>
<dbReference type="InterPro" id="IPR009057">
    <property type="entry name" value="Homeodomain-like_sf"/>
</dbReference>
<keyword evidence="2" id="KW-0238">DNA-binding</keyword>
<dbReference type="Gene3D" id="3.40.50.10490">
    <property type="entry name" value="Glucose-6-phosphate isomerase like protein, domain 1"/>
    <property type="match status" value="1"/>
</dbReference>
<dbReference type="CDD" id="cd05013">
    <property type="entry name" value="SIS_RpiR"/>
    <property type="match status" value="1"/>
</dbReference>
<dbReference type="Gene3D" id="1.10.10.10">
    <property type="entry name" value="Winged helix-like DNA-binding domain superfamily/Winged helix DNA-binding domain"/>
    <property type="match status" value="1"/>
</dbReference>
<dbReference type="InterPro" id="IPR001347">
    <property type="entry name" value="SIS_dom"/>
</dbReference>
<dbReference type="SUPFAM" id="SSF53697">
    <property type="entry name" value="SIS domain"/>
    <property type="match status" value="1"/>
</dbReference>
<sequence length="289" mass="33384">MVIEELRIGRNFTQNEKTISEFILNHPNEFQKMTSEELGKVTFTSKSTVVRLCKKLNVSSYQELKKILYSELNEERILGKEDVCPTLNKKSTNREISDLLQQVYKKAIDEVNLLNNQIIINRIMNQLVAMEKIEFFSTGIGYSVLETVSHKFNSIGIEGNVSSTLNERYLASAKKKFKIMAFVLSFSGNNPFVIHAAEVLKHLGIYVVGVVGTLNDDISKYCDELINIPSDRFVEGMDMPSTQHSINYIFDMMFTRILADQYEEIIKRQKEIHYDYDKDVFAVTRKYQK</sequence>
<keyword evidence="7" id="KW-1185">Reference proteome</keyword>
<dbReference type="OrthoDB" id="63027at2"/>
<accession>M1MMA1</accession>
<dbReference type="InterPro" id="IPR036388">
    <property type="entry name" value="WH-like_DNA-bd_sf"/>
</dbReference>
<proteinExistence type="predicted"/>
<organism evidence="6 7">
    <name type="scientific">Clostridium saccharoperbutylacetonicum N1-4(HMT)</name>
    <dbReference type="NCBI Taxonomy" id="931276"/>
    <lineage>
        <taxon>Bacteria</taxon>
        <taxon>Bacillati</taxon>
        <taxon>Bacillota</taxon>
        <taxon>Clostridia</taxon>
        <taxon>Eubacteriales</taxon>
        <taxon>Clostridiaceae</taxon>
        <taxon>Clostridium</taxon>
    </lineage>
</organism>
<evidence type="ECO:0000256" key="3">
    <source>
        <dbReference type="ARBA" id="ARBA00023163"/>
    </source>
</evidence>
<dbReference type="PANTHER" id="PTHR30514:SF10">
    <property type="entry name" value="MURR_RPIR FAMILY TRANSCRIPTIONAL REGULATOR"/>
    <property type="match status" value="1"/>
</dbReference>
<dbReference type="PANTHER" id="PTHR30514">
    <property type="entry name" value="GLUCOKINASE"/>
    <property type="match status" value="1"/>
</dbReference>
<dbReference type="Proteomes" id="UP000011728">
    <property type="component" value="Chromosome"/>
</dbReference>
<dbReference type="GO" id="GO:0003700">
    <property type="term" value="F:DNA-binding transcription factor activity"/>
    <property type="evidence" value="ECO:0007669"/>
    <property type="project" value="InterPro"/>
</dbReference>
<dbReference type="GO" id="GO:1901135">
    <property type="term" value="P:carbohydrate derivative metabolic process"/>
    <property type="evidence" value="ECO:0007669"/>
    <property type="project" value="InterPro"/>
</dbReference>
<evidence type="ECO:0000259" key="4">
    <source>
        <dbReference type="PROSITE" id="PS51071"/>
    </source>
</evidence>
<dbReference type="PROSITE" id="PS51464">
    <property type="entry name" value="SIS"/>
    <property type="match status" value="1"/>
</dbReference>
<dbReference type="Pfam" id="PF01418">
    <property type="entry name" value="HTH_6"/>
    <property type="match status" value="1"/>
</dbReference>
<dbReference type="GO" id="GO:0097367">
    <property type="term" value="F:carbohydrate derivative binding"/>
    <property type="evidence" value="ECO:0007669"/>
    <property type="project" value="InterPro"/>
</dbReference>
<dbReference type="GO" id="GO:0003677">
    <property type="term" value="F:DNA binding"/>
    <property type="evidence" value="ECO:0007669"/>
    <property type="project" value="UniProtKB-KW"/>
</dbReference>
<dbReference type="eggNOG" id="COG1737">
    <property type="taxonomic scope" value="Bacteria"/>
</dbReference>
<feature type="domain" description="HTH rpiR-type" evidence="4">
    <location>
        <begin position="1"/>
        <end position="75"/>
    </location>
</feature>
<reference evidence="6 7" key="1">
    <citation type="submission" date="2013-02" db="EMBL/GenBank/DDBJ databases">
        <title>Genome sequence of Clostridium saccharoperbutylacetonicum N1-4(HMT).</title>
        <authorList>
            <person name="Poehlein A."/>
            <person name="Daniel R."/>
        </authorList>
    </citation>
    <scope>NUCLEOTIDE SEQUENCE [LARGE SCALE GENOMIC DNA]</scope>
    <source>
        <strain evidence="7">N1-4(HMT)</strain>
    </source>
</reference>
<dbReference type="InterPro" id="IPR035472">
    <property type="entry name" value="RpiR-like_SIS"/>
</dbReference>
<dbReference type="HOGENOM" id="CLU_055769_2_0_9"/>
<dbReference type="InterPro" id="IPR046348">
    <property type="entry name" value="SIS_dom_sf"/>
</dbReference>
<dbReference type="SUPFAM" id="SSF46689">
    <property type="entry name" value="Homeodomain-like"/>
    <property type="match status" value="1"/>
</dbReference>
<dbReference type="PROSITE" id="PS51071">
    <property type="entry name" value="HTH_RPIR"/>
    <property type="match status" value="1"/>
</dbReference>
<evidence type="ECO:0000259" key="5">
    <source>
        <dbReference type="PROSITE" id="PS51464"/>
    </source>
</evidence>
<gene>
    <name evidence="6" type="ORF">Cspa_c21150</name>
</gene>
<name>M1MMA1_9CLOT</name>
<dbReference type="InterPro" id="IPR047640">
    <property type="entry name" value="RpiR-like"/>
</dbReference>